<evidence type="ECO:0000259" key="7">
    <source>
        <dbReference type="Pfam" id="PF08625"/>
    </source>
</evidence>
<protein>
    <recommendedName>
        <fullName evidence="7">U3 small nucleolar RNA-associated protein 13 C-terminal domain-containing protein</fullName>
    </recommendedName>
</protein>
<evidence type="ECO:0000313" key="9">
    <source>
        <dbReference type="Proteomes" id="UP001301350"/>
    </source>
</evidence>
<dbReference type="GO" id="GO:0000472">
    <property type="term" value="P:endonucleolytic cleavage to generate mature 5'-end of SSU-rRNA from (SSU-rRNA, 5.8S rRNA, LSU-rRNA)"/>
    <property type="evidence" value="ECO:0007669"/>
    <property type="project" value="TreeGrafter"/>
</dbReference>
<dbReference type="PANTHER" id="PTHR19854:SF15">
    <property type="entry name" value="TRANSDUCIN BETA-LIKE PROTEIN 3"/>
    <property type="match status" value="1"/>
</dbReference>
<dbReference type="Proteomes" id="UP001301350">
    <property type="component" value="Unassembled WGS sequence"/>
</dbReference>
<dbReference type="InterPro" id="IPR015943">
    <property type="entry name" value="WD40/YVTN_repeat-like_dom_sf"/>
</dbReference>
<dbReference type="Gene3D" id="2.130.10.10">
    <property type="entry name" value="YVTN repeat-like/Quinoprotein amine dehydrogenase"/>
    <property type="match status" value="3"/>
</dbReference>
<feature type="repeat" description="WD" evidence="5">
    <location>
        <begin position="583"/>
        <end position="605"/>
    </location>
</feature>
<dbReference type="InterPro" id="IPR013934">
    <property type="entry name" value="Utp13_C"/>
</dbReference>
<keyword evidence="4" id="KW-0539">Nucleus</keyword>
<evidence type="ECO:0000256" key="3">
    <source>
        <dbReference type="ARBA" id="ARBA00022737"/>
    </source>
</evidence>
<dbReference type="PRINTS" id="PR00320">
    <property type="entry name" value="GPROTEINBRPT"/>
</dbReference>
<keyword evidence="3" id="KW-0677">Repeat</keyword>
<dbReference type="SMART" id="SM00320">
    <property type="entry name" value="WD40"/>
    <property type="match status" value="9"/>
</dbReference>
<organism evidence="8 9">
    <name type="scientific">Cyanidium caldarium</name>
    <name type="common">Red alga</name>
    <dbReference type="NCBI Taxonomy" id="2771"/>
    <lineage>
        <taxon>Eukaryota</taxon>
        <taxon>Rhodophyta</taxon>
        <taxon>Bangiophyceae</taxon>
        <taxon>Cyanidiales</taxon>
        <taxon>Cyanidiaceae</taxon>
        <taxon>Cyanidium</taxon>
    </lineage>
</organism>
<feature type="repeat" description="WD" evidence="5">
    <location>
        <begin position="733"/>
        <end position="775"/>
    </location>
</feature>
<dbReference type="PROSITE" id="PS50082">
    <property type="entry name" value="WD_REPEATS_2"/>
    <property type="match status" value="3"/>
</dbReference>
<dbReference type="SUPFAM" id="SSF50978">
    <property type="entry name" value="WD40 repeat-like"/>
    <property type="match status" value="2"/>
</dbReference>
<proteinExistence type="predicted"/>
<feature type="region of interest" description="Disordered" evidence="6">
    <location>
        <begin position="1076"/>
        <end position="1109"/>
    </location>
</feature>
<evidence type="ECO:0000256" key="2">
    <source>
        <dbReference type="ARBA" id="ARBA00022574"/>
    </source>
</evidence>
<dbReference type="PANTHER" id="PTHR19854">
    <property type="entry name" value="TRANSDUCIN BETA-LIKE 3"/>
    <property type="match status" value="1"/>
</dbReference>
<dbReference type="GO" id="GO:0034511">
    <property type="term" value="F:U3 snoRNA binding"/>
    <property type="evidence" value="ECO:0007669"/>
    <property type="project" value="TreeGrafter"/>
</dbReference>
<keyword evidence="2 5" id="KW-0853">WD repeat</keyword>
<sequence>MPPGRRSYEAVQGGSALYTGGRVVSGREVRNGAVHRFLVAPCGAHCTVLAVNESGVDEAVENESGMDRRRTPSTTATGASCPAFPLAILTSDEDVDVEEEQQVTSVCVSPDGSLVFYATRSGRGYLFAEWYPQRSTAAHPDEAVDAATAAAGSPDRAPRTRPRWAFLPFESSRRVVVDCCFDASSTLLACASATGDVRVFDARQRYVTHVIRPAGAPGIATCVVFRQGDAFMREAGRRQQSSSPPTSKRARHRRDARQLKAAVAAEADTSSTTSAAHPERSLQLWVGFESGAIAQYDLHRKRWCGQTQHHDGAVLCMVAIPDDGDDDLHSTASRLVSAGMDALLIVWDAQQLRPLYTVMAGAPLTCMASLNWLPDGAYRLALGTAGGTMQVLEVVSGDAPRIHHTGVQVSSGAAAVIEVDRCGERKLPAAADSEAVAVVSVAPLERAGAAENLVVMATADQMLHTIRVADRTPGAPSPPRLEVIHTLVGNLDQVYDMQCVDGCATADHWDVAVASNLHAIPVFRLETAGRPRLAPSSSSSSSFFVCHRNLVGHTDAVLALAQVPPLAPSPAATSAATPAAVHLASASKDRTVRLWNVGRGVEVAVGTGHTASVQAVCCNWGRRPSPSSRPALVVVSGDDDGTLKWWTRSTERAARTHSATAVRDARGGAVLPSFPCAVTIGRAHSDEVHALAFAPDAQWVASGSRDRTVKLWRVADVLALTSPTALPAPHAILTGHRRAVWSVCFSPSEPRLLASASSDRTIRLWSVHDGSCVRMLQSAGGRSREAGSLLRCLFIGGGGGGAQVVSASSDGSVSVWHAGTGEWAGELVAPPDGEGERTNLSVVALETSGRAHDDRVWALTTVPSVSATDREEAGAYLLTGGADGRVWLWRDVTAEQVERAAQQRDALLLREQSLQNALQRGRWREALVGALEMDRPSRAYAAVEAVIARAAGSVEETEPEEVLVAWILQLSSSSSSPMSLWRLLQYVCEWNAQARTAAVAQRVLRALFRAYHPPARLRAQLCQAGDALPGRVRGEQVRALAVALHAHTQRHTTRAQRLWDELRLLDYVVERRSGALGNGDDGLQPDGMEESTRNGGQDGRKWPGNGEIR</sequence>
<evidence type="ECO:0000256" key="4">
    <source>
        <dbReference type="ARBA" id="ARBA00023242"/>
    </source>
</evidence>
<evidence type="ECO:0000256" key="6">
    <source>
        <dbReference type="SAM" id="MobiDB-lite"/>
    </source>
</evidence>
<keyword evidence="9" id="KW-1185">Reference proteome</keyword>
<dbReference type="InterPro" id="IPR020472">
    <property type="entry name" value="WD40_PAC1"/>
</dbReference>
<feature type="region of interest" description="Disordered" evidence="6">
    <location>
        <begin position="59"/>
        <end position="78"/>
    </location>
</feature>
<dbReference type="Pfam" id="PF08625">
    <property type="entry name" value="Utp13"/>
    <property type="match status" value="1"/>
</dbReference>
<evidence type="ECO:0000256" key="5">
    <source>
        <dbReference type="PROSITE-ProRule" id="PRU00221"/>
    </source>
</evidence>
<dbReference type="AlphaFoldDB" id="A0AAV9ITT4"/>
<name>A0AAV9ITT4_CYACA</name>
<dbReference type="PROSITE" id="PS50294">
    <property type="entry name" value="WD_REPEATS_REGION"/>
    <property type="match status" value="2"/>
</dbReference>
<evidence type="ECO:0000256" key="1">
    <source>
        <dbReference type="ARBA" id="ARBA00004604"/>
    </source>
</evidence>
<dbReference type="InterPro" id="IPR036322">
    <property type="entry name" value="WD40_repeat_dom_sf"/>
</dbReference>
<dbReference type="Pfam" id="PF00400">
    <property type="entry name" value="WD40"/>
    <property type="match status" value="4"/>
</dbReference>
<dbReference type="GO" id="GO:0000480">
    <property type="term" value="P:endonucleolytic cleavage in 5'-ETS of tricistronic rRNA transcript (SSU-rRNA, 5.8S rRNA, LSU-rRNA)"/>
    <property type="evidence" value="ECO:0007669"/>
    <property type="project" value="TreeGrafter"/>
</dbReference>
<comment type="caution">
    <text evidence="8">The sequence shown here is derived from an EMBL/GenBank/DDBJ whole genome shotgun (WGS) entry which is preliminary data.</text>
</comment>
<accession>A0AAV9ITT4</accession>
<feature type="domain" description="U3 small nucleolar RNA-associated protein 13 C-terminal" evidence="7">
    <location>
        <begin position="911"/>
        <end position="1070"/>
    </location>
</feature>
<dbReference type="GO" id="GO:0032040">
    <property type="term" value="C:small-subunit processome"/>
    <property type="evidence" value="ECO:0007669"/>
    <property type="project" value="InterPro"/>
</dbReference>
<feature type="region of interest" description="Disordered" evidence="6">
    <location>
        <begin position="234"/>
        <end position="253"/>
    </location>
</feature>
<reference evidence="8 9" key="1">
    <citation type="submission" date="2022-07" db="EMBL/GenBank/DDBJ databases">
        <title>Genome-wide signatures of adaptation to extreme environments.</title>
        <authorList>
            <person name="Cho C.H."/>
            <person name="Yoon H.S."/>
        </authorList>
    </citation>
    <scope>NUCLEOTIDE SEQUENCE [LARGE SCALE GENOMIC DNA]</scope>
    <source>
        <strain evidence="8 9">DBV 063 E5</strain>
    </source>
</reference>
<dbReference type="GO" id="GO:0030686">
    <property type="term" value="C:90S preribosome"/>
    <property type="evidence" value="ECO:0007669"/>
    <property type="project" value="TreeGrafter"/>
</dbReference>
<gene>
    <name evidence="8" type="ORF">CDCA_CDCA05G1718</name>
</gene>
<dbReference type="CDD" id="cd00200">
    <property type="entry name" value="WD40"/>
    <property type="match status" value="1"/>
</dbReference>
<feature type="repeat" description="WD" evidence="5">
    <location>
        <begin position="681"/>
        <end position="722"/>
    </location>
</feature>
<evidence type="ECO:0000313" key="8">
    <source>
        <dbReference type="EMBL" id="KAK4535693.1"/>
    </source>
</evidence>
<comment type="subcellular location">
    <subcellularLocation>
        <location evidence="1">Nucleus</location>
        <location evidence="1">Nucleolus</location>
    </subcellularLocation>
</comment>
<dbReference type="InterPro" id="IPR001680">
    <property type="entry name" value="WD40_rpt"/>
</dbReference>
<dbReference type="EMBL" id="JANCYW010000005">
    <property type="protein sequence ID" value="KAK4535693.1"/>
    <property type="molecule type" value="Genomic_DNA"/>
</dbReference>